<sequence length="156" mass="17314">MGMKNDLKEILPIVTFDEDLRERDTQCCVCLGDFEIKEQLHQIPSCKHMFHLECIHHWLMSNTTCPLCRASILPTKMEPPIGLNMARPSDAESSDIPQQGPQDQVMVIVVENINEERSSSIEGSIGCPCSTESGNSQARDTPIDAPVGVQIQIHEG</sequence>
<accession>A0ACC2K5H6</accession>
<dbReference type="EMBL" id="CM056820">
    <property type="protein sequence ID" value="KAJ8616366.1"/>
    <property type="molecule type" value="Genomic_DNA"/>
</dbReference>
<evidence type="ECO:0000313" key="2">
    <source>
        <dbReference type="Proteomes" id="UP001234297"/>
    </source>
</evidence>
<protein>
    <submittedName>
        <fullName evidence="1">Uncharacterized protein</fullName>
    </submittedName>
</protein>
<dbReference type="Proteomes" id="UP001234297">
    <property type="component" value="Chromosome 12"/>
</dbReference>
<evidence type="ECO:0000313" key="1">
    <source>
        <dbReference type="EMBL" id="KAJ8616366.1"/>
    </source>
</evidence>
<organism evidence="1 2">
    <name type="scientific">Persea americana</name>
    <name type="common">Avocado</name>
    <dbReference type="NCBI Taxonomy" id="3435"/>
    <lineage>
        <taxon>Eukaryota</taxon>
        <taxon>Viridiplantae</taxon>
        <taxon>Streptophyta</taxon>
        <taxon>Embryophyta</taxon>
        <taxon>Tracheophyta</taxon>
        <taxon>Spermatophyta</taxon>
        <taxon>Magnoliopsida</taxon>
        <taxon>Magnoliidae</taxon>
        <taxon>Laurales</taxon>
        <taxon>Lauraceae</taxon>
        <taxon>Persea</taxon>
    </lineage>
</organism>
<comment type="caution">
    <text evidence="1">The sequence shown here is derived from an EMBL/GenBank/DDBJ whole genome shotgun (WGS) entry which is preliminary data.</text>
</comment>
<gene>
    <name evidence="1" type="ORF">MRB53_035738</name>
</gene>
<reference evidence="1 2" key="1">
    <citation type="journal article" date="2022" name="Hortic Res">
        <title>A haplotype resolved chromosomal level avocado genome allows analysis of novel avocado genes.</title>
        <authorList>
            <person name="Nath O."/>
            <person name="Fletcher S.J."/>
            <person name="Hayward A."/>
            <person name="Shaw L.M."/>
            <person name="Masouleh A.K."/>
            <person name="Furtado A."/>
            <person name="Henry R.J."/>
            <person name="Mitter N."/>
        </authorList>
    </citation>
    <scope>NUCLEOTIDE SEQUENCE [LARGE SCALE GENOMIC DNA]</scope>
    <source>
        <strain evidence="2">cv. Hass</strain>
    </source>
</reference>
<name>A0ACC2K5H6_PERAE</name>
<keyword evidence="2" id="KW-1185">Reference proteome</keyword>
<proteinExistence type="predicted"/>